<feature type="compositionally biased region" description="Basic and acidic residues" evidence="8">
    <location>
        <begin position="526"/>
        <end position="536"/>
    </location>
</feature>
<feature type="compositionally biased region" description="Low complexity" evidence="8">
    <location>
        <begin position="786"/>
        <end position="811"/>
    </location>
</feature>
<comment type="similarity">
    <text evidence="2">Belongs to the peptidase C19 family.</text>
</comment>
<dbReference type="GO" id="GO:0016579">
    <property type="term" value="P:protein deubiquitination"/>
    <property type="evidence" value="ECO:0007669"/>
    <property type="project" value="InterPro"/>
</dbReference>
<dbReference type="InterPro" id="IPR018200">
    <property type="entry name" value="USP_CS"/>
</dbReference>
<dbReference type="InterPro" id="IPR050185">
    <property type="entry name" value="Ub_carboxyl-term_hydrolase"/>
</dbReference>
<feature type="region of interest" description="Disordered" evidence="8">
    <location>
        <begin position="393"/>
        <end position="575"/>
    </location>
</feature>
<evidence type="ECO:0000256" key="8">
    <source>
        <dbReference type="SAM" id="MobiDB-lite"/>
    </source>
</evidence>
<feature type="region of interest" description="Disordered" evidence="8">
    <location>
        <begin position="2140"/>
        <end position="2166"/>
    </location>
</feature>
<dbReference type="PANTHER" id="PTHR21646">
    <property type="entry name" value="UBIQUITIN CARBOXYL-TERMINAL HYDROLASE"/>
    <property type="match status" value="1"/>
</dbReference>
<feature type="compositionally biased region" description="Polar residues" evidence="8">
    <location>
        <begin position="683"/>
        <end position="704"/>
    </location>
</feature>
<dbReference type="GO" id="GO:0004843">
    <property type="term" value="F:cysteine-type deubiquitinase activity"/>
    <property type="evidence" value="ECO:0007669"/>
    <property type="project" value="UniProtKB-EC"/>
</dbReference>
<feature type="compositionally biased region" description="Polar residues" evidence="8">
    <location>
        <begin position="397"/>
        <end position="413"/>
    </location>
</feature>
<feature type="compositionally biased region" description="Polar residues" evidence="8">
    <location>
        <begin position="873"/>
        <end position="892"/>
    </location>
</feature>
<dbReference type="PROSITE" id="PS51283">
    <property type="entry name" value="DUSP"/>
    <property type="match status" value="1"/>
</dbReference>
<feature type="region of interest" description="Disordered" evidence="8">
    <location>
        <begin position="1624"/>
        <end position="1655"/>
    </location>
</feature>
<dbReference type="Gene3D" id="2.40.70.10">
    <property type="entry name" value="Acid Proteases"/>
    <property type="match status" value="1"/>
</dbReference>
<feature type="compositionally biased region" description="Polar residues" evidence="8">
    <location>
        <begin position="764"/>
        <end position="774"/>
    </location>
</feature>
<evidence type="ECO:0000256" key="5">
    <source>
        <dbReference type="ARBA" id="ARBA00022786"/>
    </source>
</evidence>
<dbReference type="PANTHER" id="PTHR21646:SF24">
    <property type="entry name" value="UBIQUITIN CARBOXYL-TERMINAL HYDROLASE"/>
    <property type="match status" value="1"/>
</dbReference>
<feature type="region of interest" description="Disordered" evidence="8">
    <location>
        <begin position="1108"/>
        <end position="1136"/>
    </location>
</feature>
<feature type="domain" description="DUSP" evidence="10">
    <location>
        <begin position="903"/>
        <end position="1028"/>
    </location>
</feature>
<feature type="compositionally biased region" description="Low complexity" evidence="8">
    <location>
        <begin position="505"/>
        <end position="525"/>
    </location>
</feature>
<dbReference type="GO" id="GO:0006508">
    <property type="term" value="P:proteolysis"/>
    <property type="evidence" value="ECO:0007669"/>
    <property type="project" value="UniProtKB-KW"/>
</dbReference>
<feature type="compositionally biased region" description="Polar residues" evidence="8">
    <location>
        <begin position="1624"/>
        <end position="1637"/>
    </location>
</feature>
<dbReference type="Proteomes" id="UP000076837">
    <property type="component" value="Unassembled WGS sequence"/>
</dbReference>
<dbReference type="InterPro" id="IPR006615">
    <property type="entry name" value="Pept_C19_DUSP"/>
</dbReference>
<feature type="compositionally biased region" description="Polar residues" evidence="8">
    <location>
        <begin position="1108"/>
        <end position="1121"/>
    </location>
</feature>
<keyword evidence="7" id="KW-0788">Thiol protease</keyword>
<evidence type="ECO:0000256" key="3">
    <source>
        <dbReference type="ARBA" id="ARBA00012759"/>
    </source>
</evidence>
<sequence length="2269" mass="247844">MDPESIAFQPRDDFWRVQTEMLRVQQNQAELSDRVARLERKQDEDARLKNVWGTSSPFPSVLGGTPQQVPLQQPTAEHFSDFDDDQSSNLIGNLQLDADDEPRRVGTTSRANSVRFDETANHGHWAHASRSSLDLLPRSGSSLGGHALSERSYSHKSDGRQSSTGQSVLSVTSGRANSLTSYGPTTPVEAPGLAPGLFILGSVPSIIRCWLNTNFKHDTLLYAAVCTGSHTSFLDLHLIEHLGFQDQTTRDDEGIRKIRLTVYLPEAVPVSVSVQSDRPAPHLPSVTVDFTVIDDYDRSRSRSRSRSKAIQVLIGSDLLRTHNADVLFSSNHLMIYDDDRNKLQVPLVRPEDEKAFKFLFTWHEDNATARLSVISKSAVVGLSAPAESKVKFLESGQGENSGPLRTQDTETTASSDDGGSSGRLSLEQRPYSSTSLDRPDSKGPQLTSSAPANPRSGPPPAMLNSWRRDTSEKASSGSLDWANVGKTTTTASGEQRREIKVLRPARSSSRTFSASTSASATGQSRFFDDGKRKEEAESSTNPPAPSLSRNVSREKDENRAAASKQRSTNPVGGASAFASFPNHTALHAARCTLYAVRSTPYAARSTPYALRPTLLPRRLRLPHAFAASCFTFPVSCSPLTGAATRSTGARLFSACRVCLGAVEAPGRPPRFTTASTKKRKTVTAAQTSNTQTGPRKTSPSSNEGTPVASPRSSPHPSTSPPPRFLPPHMKEAVKEASQENSTPTVRGEVATGASSPSEAYANLSLESTDSSMADSSERTRIASSDPGTPGTPGTTGTTGTPGTTGTTGTPGQRTAHRASSPAKRLHSDMDAAGHMDVDAPSTSQSSPRPTKPLPAAALQRSARATSVEMADAPNNSGTSEADASNTGSSATSVDAAPPRTAVPSLDEQVATVMAMMASDLEERQEGYIISEAWLERVSARTSDGRTRPQEYSKEATQGPIGPIDNSALVDTEALKTRLVDLSGNDFVPLRKGLMLHQNLEVLPARAWDLVVGWYGLKDGSPVIRRHVQNTVPDKSSTNLQWELNPPVLTIRKVRRLAATPTEEAKPAQRIAASRSDHFQNFLHVAKKAAGIDSNSKVRVWRLLTTAPSDESRPMTQPQPSGILTPDASPRGGSPVAGEAAAHLSLIMDTARFAGLTNGTEREQVTGKDEKANEEFNPLLTLDAAGLTQDQVIVLEEADEKGEYISDTVPITTKFKTAAQLREGLKSANTSGRSTPTGGPLTRGRTRNGKVRGHVGLTNLGNTCYMNSALQCLRSVEELSLYFLNNKWKEEVNKVNPIGYKGAIASVYAQLLDGIYSVNASSSFSPKNFKQTLGRAEGRFSGYGQQDSQEFLSWLIDALHEDLNRIINKPYKENPDSDDNTFRDPEAMKQLGEIYRSNHRARNDSVSTDLFNGFYKNTMVCPECDKVSITFDPYSQLTLQLPIEQAWAHTITYVPLYGEIQQLDVDIDKNATIKMLKEYVGKRFGGVKTNRLMASEVYSHKFYRHLEDDATISECNIATRDDIYFYELEHAPSNWPAPKKKAKYKSFMSHSSEEDIPTSASPLHDRIMIPVFHRGPSMSSYRGQAYAMALWPFHIVVTREEAKDYDAILRKVLAKVAQSTTRPILTELNGNSSDQSRPGSDVVLTTEEDTLPDSDAHIKDSSIEGEDMVEVTMMDNESVVAEEAGHVEFSDVLKADSFISPEFRQLFEMKHSRKGAEFVPTGWNTIDHQKPLEPISKRIPVPLERADSEQSSRAGSESSSEDERSPQSTVGADANADSEAAIEQANISSDEEMQSNEPSEPLRGGRQKKKSKKARKHERKLERKHKNNKNWKLKKARVPDQPIYPDNPDDENDGLIRLGEALVLEWNPEAYDALFGGTSADDSRGMDVMKTVQTFDDPEIQEKKAKRSARKKSGITLDECLMETTKTETLSEDNPWYCSNCKEMRRATKTLDIWTVPDILIIHLKRFSGFRSFRDKIDDKVDFPVEGLNLTGKVGFPEDKSLVYDLFAVDNHYGGLGGGHYTATAQNFFDKQWYDYNDSSVSRSSGEGAVTKAAYLLFYRRRTDHPLGPPSLQKIVQKEVDAGSEDDSETENRSRSPAGNGSRLGGSSRNGSSRAGAAGAGVGALHEGGSALLAAVTPRGSGAGVETLEDNSPPSYDDETFYEENNFNGLDTDAGSMMYGPLAPSYLNDEPAWSFDHIGSPNHANDSDDVASDAPNPGSNNGEFLEQRMLEDFGDDEMGTQYGASTPMHTIQPLPRGDDEEVKDIYVEAD</sequence>
<feature type="region of interest" description="Disordered" evidence="8">
    <location>
        <begin position="146"/>
        <end position="170"/>
    </location>
</feature>
<name>A0A163KA27_DIDRA</name>
<evidence type="ECO:0000256" key="1">
    <source>
        <dbReference type="ARBA" id="ARBA00000707"/>
    </source>
</evidence>
<evidence type="ECO:0000256" key="7">
    <source>
        <dbReference type="ARBA" id="ARBA00022807"/>
    </source>
</evidence>
<protein>
    <recommendedName>
        <fullName evidence="3">ubiquitinyl hydrolase 1</fullName>
        <ecNumber evidence="3">3.4.19.12</ecNumber>
    </recommendedName>
</protein>
<proteinExistence type="inferred from homology"/>
<dbReference type="PROSITE" id="PS50235">
    <property type="entry name" value="USP_3"/>
    <property type="match status" value="1"/>
</dbReference>
<dbReference type="Pfam" id="PF06337">
    <property type="entry name" value="DUSP"/>
    <property type="match status" value="1"/>
</dbReference>
<feature type="region of interest" description="Disordered" evidence="8">
    <location>
        <begin position="2078"/>
        <end position="2120"/>
    </location>
</feature>
<comment type="caution">
    <text evidence="11">The sequence shown here is derived from an EMBL/GenBank/DDBJ whole genome shotgun (WGS) entry which is preliminary data.</text>
</comment>
<dbReference type="InterPro" id="IPR028889">
    <property type="entry name" value="USP"/>
</dbReference>
<evidence type="ECO:0000256" key="2">
    <source>
        <dbReference type="ARBA" id="ARBA00009085"/>
    </source>
</evidence>
<feature type="compositionally biased region" description="Low complexity" evidence="8">
    <location>
        <begin position="2097"/>
        <end position="2120"/>
    </location>
</feature>
<accession>A0A163KA27</accession>
<feature type="compositionally biased region" description="Basic residues" evidence="8">
    <location>
        <begin position="1804"/>
        <end position="1835"/>
    </location>
</feature>
<dbReference type="CDD" id="cd02257">
    <property type="entry name" value="Peptidase_C19"/>
    <property type="match status" value="1"/>
</dbReference>
<keyword evidence="12" id="KW-1185">Reference proteome</keyword>
<evidence type="ECO:0000259" key="9">
    <source>
        <dbReference type="PROSITE" id="PS50235"/>
    </source>
</evidence>
<feature type="region of interest" description="Disordered" evidence="8">
    <location>
        <begin position="940"/>
        <end position="964"/>
    </location>
</feature>
<gene>
    <name evidence="11" type="ORF">ST47_g1989</name>
</gene>
<dbReference type="Gene3D" id="3.30.2230.10">
    <property type="entry name" value="DUSP-like"/>
    <property type="match status" value="1"/>
</dbReference>
<evidence type="ECO:0000256" key="6">
    <source>
        <dbReference type="ARBA" id="ARBA00022801"/>
    </source>
</evidence>
<feature type="region of interest" description="Disordered" evidence="8">
    <location>
        <begin position="1720"/>
        <end position="1851"/>
    </location>
</feature>
<reference evidence="11 12" key="1">
    <citation type="journal article" date="2016" name="Sci. Rep.">
        <title>Draft genome sequencing and secretome analysis of fungal phytopathogen Ascochyta rabiei provides insight into the necrotrophic effector repertoire.</title>
        <authorList>
            <person name="Verma S."/>
            <person name="Gazara R.K."/>
            <person name="Nizam S."/>
            <person name="Parween S."/>
            <person name="Chattopadhyay D."/>
            <person name="Verma P.K."/>
        </authorList>
    </citation>
    <scope>NUCLEOTIDE SEQUENCE [LARGE SCALE GENOMIC DNA]</scope>
    <source>
        <strain evidence="11 12">ArDII</strain>
    </source>
</reference>
<keyword evidence="5" id="KW-0833">Ubl conjugation pathway</keyword>
<evidence type="ECO:0000256" key="4">
    <source>
        <dbReference type="ARBA" id="ARBA00022670"/>
    </source>
</evidence>
<feature type="domain" description="USP" evidence="9">
    <location>
        <begin position="1254"/>
        <end position="2061"/>
    </location>
</feature>
<dbReference type="STRING" id="5454.A0A163KA27"/>
<feature type="region of interest" description="Disordered" evidence="8">
    <location>
        <begin position="78"/>
        <end position="115"/>
    </location>
</feature>
<dbReference type="InterPro" id="IPR038765">
    <property type="entry name" value="Papain-like_cys_pep_sf"/>
</dbReference>
<feature type="region of interest" description="Disordered" evidence="8">
    <location>
        <begin position="2196"/>
        <end position="2269"/>
    </location>
</feature>
<comment type="catalytic activity">
    <reaction evidence="1">
        <text>Thiol-dependent hydrolysis of ester, thioester, amide, peptide and isopeptide bonds formed by the C-terminal Gly of ubiquitin (a 76-residue protein attached to proteins as an intracellular targeting signal).</text>
        <dbReference type="EC" id="3.4.19.12"/>
    </reaction>
</comment>
<feature type="compositionally biased region" description="Polar residues" evidence="8">
    <location>
        <begin position="160"/>
        <end position="170"/>
    </location>
</feature>
<feature type="region of interest" description="Disordered" evidence="8">
    <location>
        <begin position="1225"/>
        <end position="1249"/>
    </location>
</feature>
<evidence type="ECO:0000313" key="12">
    <source>
        <dbReference type="Proteomes" id="UP000076837"/>
    </source>
</evidence>
<dbReference type="PROSITE" id="PS00972">
    <property type="entry name" value="USP_1"/>
    <property type="match status" value="1"/>
</dbReference>
<dbReference type="Gene3D" id="3.90.70.10">
    <property type="entry name" value="Cysteine proteinases"/>
    <property type="match status" value="2"/>
</dbReference>
<dbReference type="SUPFAM" id="SSF54001">
    <property type="entry name" value="Cysteine proteinases"/>
    <property type="match status" value="1"/>
</dbReference>
<feature type="compositionally biased region" description="Low complexity" evidence="8">
    <location>
        <begin position="1228"/>
        <end position="1242"/>
    </location>
</feature>
<dbReference type="PROSITE" id="PS00973">
    <property type="entry name" value="USP_2"/>
    <property type="match status" value="1"/>
</dbReference>
<feature type="compositionally biased region" description="Basic and acidic residues" evidence="8">
    <location>
        <begin position="728"/>
        <end position="737"/>
    </location>
</feature>
<evidence type="ECO:0000313" key="11">
    <source>
        <dbReference type="EMBL" id="KZM26872.1"/>
    </source>
</evidence>
<feature type="compositionally biased region" description="Basic and acidic residues" evidence="8">
    <location>
        <begin position="825"/>
        <end position="837"/>
    </location>
</feature>
<feature type="compositionally biased region" description="Basic and acidic residues" evidence="8">
    <location>
        <begin position="148"/>
        <end position="159"/>
    </location>
</feature>
<keyword evidence="4 11" id="KW-0645">Protease</keyword>
<dbReference type="InterPro" id="IPR035927">
    <property type="entry name" value="DUSP-like_sf"/>
</dbReference>
<dbReference type="EMBL" id="JYNV01000090">
    <property type="protein sequence ID" value="KZM26872.1"/>
    <property type="molecule type" value="Genomic_DNA"/>
</dbReference>
<dbReference type="InterPro" id="IPR021109">
    <property type="entry name" value="Peptidase_aspartic_dom_sf"/>
</dbReference>
<dbReference type="InterPro" id="IPR001394">
    <property type="entry name" value="Peptidase_C19_UCH"/>
</dbReference>
<organism evidence="11 12">
    <name type="scientific">Didymella rabiei</name>
    <name type="common">Chickpea ascochyta blight fungus</name>
    <name type="synonym">Mycosphaerella rabiei</name>
    <dbReference type="NCBI Taxonomy" id="5454"/>
    <lineage>
        <taxon>Eukaryota</taxon>
        <taxon>Fungi</taxon>
        <taxon>Dikarya</taxon>
        <taxon>Ascomycota</taxon>
        <taxon>Pezizomycotina</taxon>
        <taxon>Dothideomycetes</taxon>
        <taxon>Pleosporomycetidae</taxon>
        <taxon>Pleosporales</taxon>
        <taxon>Pleosporineae</taxon>
        <taxon>Didymellaceae</taxon>
        <taxon>Ascochyta</taxon>
    </lineage>
</organism>
<dbReference type="Pfam" id="PF00443">
    <property type="entry name" value="UCH"/>
    <property type="match status" value="1"/>
</dbReference>
<evidence type="ECO:0000259" key="10">
    <source>
        <dbReference type="PROSITE" id="PS51283"/>
    </source>
</evidence>
<feature type="region of interest" description="Disordered" evidence="8">
    <location>
        <begin position="666"/>
        <end position="903"/>
    </location>
</feature>
<dbReference type="EC" id="3.4.19.12" evidence="3"/>
<dbReference type="SUPFAM" id="SSF143791">
    <property type="entry name" value="DUSP-like"/>
    <property type="match status" value="1"/>
</dbReference>
<keyword evidence="6" id="KW-0378">Hydrolase</keyword>
<feature type="compositionally biased region" description="Basic and acidic residues" evidence="8">
    <location>
        <begin position="940"/>
        <end position="953"/>
    </location>
</feature>